<dbReference type="EMBL" id="HBHP01032975">
    <property type="protein sequence ID" value="CAD9776298.1"/>
    <property type="molecule type" value="Transcribed_RNA"/>
</dbReference>
<dbReference type="InterPro" id="IPR036291">
    <property type="entry name" value="NAD(P)-bd_dom_sf"/>
</dbReference>
<evidence type="ECO:0000259" key="2">
    <source>
        <dbReference type="Pfam" id="PF08338"/>
    </source>
</evidence>
<dbReference type="NCBIfam" id="TIGR01777">
    <property type="entry name" value="yfcH"/>
    <property type="match status" value="1"/>
</dbReference>
<feature type="domain" description="DUF1731" evidence="2">
    <location>
        <begin position="252"/>
        <end position="297"/>
    </location>
</feature>
<name>A0A7S2U1G6_9EUKA</name>
<dbReference type="InterPro" id="IPR013549">
    <property type="entry name" value="DUF1731"/>
</dbReference>
<dbReference type="SUPFAM" id="SSF51735">
    <property type="entry name" value="NAD(P)-binding Rossmann-fold domains"/>
    <property type="match status" value="1"/>
</dbReference>
<dbReference type="PANTHER" id="PTHR11092">
    <property type="entry name" value="SUGAR NUCLEOTIDE EPIMERASE RELATED"/>
    <property type="match status" value="1"/>
</dbReference>
<gene>
    <name evidence="3" type="ORF">LSP00402_LOCUS20303</name>
</gene>
<accession>A0A7S2U1G6</accession>
<dbReference type="InterPro" id="IPR010099">
    <property type="entry name" value="SDR39U1"/>
</dbReference>
<proteinExistence type="predicted"/>
<organism evidence="3">
    <name type="scientific">Lotharella oceanica</name>
    <dbReference type="NCBI Taxonomy" id="641309"/>
    <lineage>
        <taxon>Eukaryota</taxon>
        <taxon>Sar</taxon>
        <taxon>Rhizaria</taxon>
        <taxon>Cercozoa</taxon>
        <taxon>Chlorarachniophyceae</taxon>
        <taxon>Lotharella</taxon>
    </lineage>
</organism>
<protein>
    <submittedName>
        <fullName evidence="3">Uncharacterized protein</fullName>
    </submittedName>
</protein>
<dbReference type="Pfam" id="PF01370">
    <property type="entry name" value="Epimerase"/>
    <property type="match status" value="1"/>
</dbReference>
<dbReference type="Pfam" id="PF08338">
    <property type="entry name" value="DUF1731"/>
    <property type="match status" value="1"/>
</dbReference>
<evidence type="ECO:0000259" key="1">
    <source>
        <dbReference type="Pfam" id="PF01370"/>
    </source>
</evidence>
<sequence>MASKRILLGGGKGFLGRALRKALEKKGHKVTVVSRTADAAASVTSWEALKEEGLPDSDVIINLAGAPILDMKKPWTDKYKKECEDSRTDTTATLATLAAEAKKKPEVFIATSAVGYYPYSATAKYDENYVSCGETDGWGAKLCHMIEDAAQPAADAGIRTVAMRMGVIMGRGGGAYAEMKFPFSMGVGGPFGDGKQWFPWIHLEDAAALYDFAIEHEKVSGPLNATSPGATSNGAFCNALASAMWRPCLFQIPGFALNLIGEDRAKILLEGQHVVPKKALANGFTFKYRTAGACCDELVNGQGEE</sequence>
<dbReference type="Gene3D" id="3.40.50.720">
    <property type="entry name" value="NAD(P)-binding Rossmann-like Domain"/>
    <property type="match status" value="1"/>
</dbReference>
<dbReference type="InterPro" id="IPR001509">
    <property type="entry name" value="Epimerase_deHydtase"/>
</dbReference>
<feature type="domain" description="NAD-dependent epimerase/dehydratase" evidence="1">
    <location>
        <begin position="6"/>
        <end position="217"/>
    </location>
</feature>
<evidence type="ECO:0000313" key="3">
    <source>
        <dbReference type="EMBL" id="CAD9776298.1"/>
    </source>
</evidence>
<dbReference type="PANTHER" id="PTHR11092:SF0">
    <property type="entry name" value="EPIMERASE FAMILY PROTEIN SDR39U1"/>
    <property type="match status" value="1"/>
</dbReference>
<dbReference type="AlphaFoldDB" id="A0A7S2U1G6"/>
<reference evidence="3" key="1">
    <citation type="submission" date="2021-01" db="EMBL/GenBank/DDBJ databases">
        <authorList>
            <person name="Corre E."/>
            <person name="Pelletier E."/>
            <person name="Niang G."/>
            <person name="Scheremetjew M."/>
            <person name="Finn R."/>
            <person name="Kale V."/>
            <person name="Holt S."/>
            <person name="Cochrane G."/>
            <person name="Meng A."/>
            <person name="Brown T."/>
            <person name="Cohen L."/>
        </authorList>
    </citation>
    <scope>NUCLEOTIDE SEQUENCE</scope>
    <source>
        <strain evidence="3">CCMP622</strain>
    </source>
</reference>